<dbReference type="CDD" id="cd07957">
    <property type="entry name" value="Anticodon_Ia_Met"/>
    <property type="match status" value="1"/>
</dbReference>
<evidence type="ECO:0000256" key="10">
    <source>
        <dbReference type="RuleBase" id="RU363039"/>
    </source>
</evidence>
<comment type="function">
    <text evidence="1">Is required not only for elongation of protein synthesis but also for the initiation of all mRNA translation through initiator tRNA(fMet) aminoacylation.</text>
</comment>
<evidence type="ECO:0000256" key="1">
    <source>
        <dbReference type="ARBA" id="ARBA00003314"/>
    </source>
</evidence>
<evidence type="ECO:0000256" key="5">
    <source>
        <dbReference type="ARBA" id="ARBA00022741"/>
    </source>
</evidence>
<feature type="domain" description="Methionyl/Leucyl tRNA synthetase" evidence="11">
    <location>
        <begin position="2"/>
        <end position="83"/>
    </location>
</feature>
<protein>
    <recommendedName>
        <fullName evidence="3">Methionine--tRNA ligase</fullName>
        <ecNumber evidence="2">6.1.1.10</ecNumber>
    </recommendedName>
    <alternativeName>
        <fullName evidence="9">Methionyl-tRNA synthetase</fullName>
    </alternativeName>
</protein>
<keyword evidence="4 10" id="KW-0436">Ligase</keyword>
<evidence type="ECO:0000259" key="12">
    <source>
        <dbReference type="Pfam" id="PF19303"/>
    </source>
</evidence>
<keyword evidence="6 10" id="KW-0067">ATP-binding</keyword>
<dbReference type="InterPro" id="IPR041872">
    <property type="entry name" value="Anticodon_Met"/>
</dbReference>
<dbReference type="PRINTS" id="PR01041">
    <property type="entry name" value="TRNASYNTHMET"/>
</dbReference>
<keyword evidence="8 10" id="KW-0030">Aminoacyl-tRNA synthetase</keyword>
<reference evidence="13 14" key="1">
    <citation type="journal article" date="2008" name="Biol. Direct">
        <title>Complete genome sequence of the extremely acidophilic methanotroph isolate V4, Methylacidiphilum infernorum, a representative of the bacterial phylum Verrucomicrobia.</title>
        <authorList>
            <person name="Hou S."/>
            <person name="Makarova K.S."/>
            <person name="Saw J.H."/>
            <person name="Senin P."/>
            <person name="Ly B.V."/>
            <person name="Zhou Z."/>
            <person name="Ren Y."/>
            <person name="Wang J."/>
            <person name="Galperin M.Y."/>
            <person name="Omelchenko M.V."/>
            <person name="Wolf Y.I."/>
            <person name="Yutin N."/>
            <person name="Koonin E.V."/>
            <person name="Stott M.B."/>
            <person name="Mountain B.W."/>
            <person name="Crowe M.A."/>
            <person name="Smirnova A.V."/>
            <person name="Dunfield P.F."/>
            <person name="Feng L."/>
            <person name="Wang L."/>
            <person name="Alam M."/>
        </authorList>
    </citation>
    <scope>NUCLEOTIDE SEQUENCE [LARGE SCALE GENOMIC DNA]</scope>
    <source>
        <strain evidence="14">Isolate V4</strain>
    </source>
</reference>
<dbReference type="SUPFAM" id="SSF52374">
    <property type="entry name" value="Nucleotidylyl transferase"/>
    <property type="match status" value="1"/>
</dbReference>
<dbReference type="Gene3D" id="1.10.730.10">
    <property type="entry name" value="Isoleucyl-tRNA Synthetase, Domain 1"/>
    <property type="match status" value="1"/>
</dbReference>
<dbReference type="InterPro" id="IPR015413">
    <property type="entry name" value="Methionyl/Leucyl_tRNA_Synth"/>
</dbReference>
<evidence type="ECO:0000259" key="11">
    <source>
        <dbReference type="Pfam" id="PF09334"/>
    </source>
</evidence>
<comment type="similarity">
    <text evidence="10">Belongs to the class-I aminoacyl-tRNA synthetase family.</text>
</comment>
<dbReference type="STRING" id="481448.Minf_0076"/>
<dbReference type="GO" id="GO:0004825">
    <property type="term" value="F:methionine-tRNA ligase activity"/>
    <property type="evidence" value="ECO:0007669"/>
    <property type="project" value="UniProtKB-EC"/>
</dbReference>
<dbReference type="InterPro" id="IPR014729">
    <property type="entry name" value="Rossmann-like_a/b/a_fold"/>
</dbReference>
<dbReference type="Proteomes" id="UP000009149">
    <property type="component" value="Chromosome"/>
</dbReference>
<evidence type="ECO:0000256" key="9">
    <source>
        <dbReference type="ARBA" id="ARBA00030904"/>
    </source>
</evidence>
<evidence type="ECO:0000313" key="13">
    <source>
        <dbReference type="EMBL" id="ACD82136.1"/>
    </source>
</evidence>
<evidence type="ECO:0000256" key="8">
    <source>
        <dbReference type="ARBA" id="ARBA00023146"/>
    </source>
</evidence>
<evidence type="ECO:0000313" key="14">
    <source>
        <dbReference type="Proteomes" id="UP000009149"/>
    </source>
</evidence>
<accession>B3DWZ6</accession>
<dbReference type="InterPro" id="IPR009080">
    <property type="entry name" value="tRNAsynth_Ia_anticodon-bd"/>
</dbReference>
<proteinExistence type="inferred from homology"/>
<gene>
    <name evidence="13" type="primary">metG</name>
    <name evidence="13" type="ordered locus">Minf_0076</name>
</gene>
<dbReference type="eggNOG" id="COG0143">
    <property type="taxonomic scope" value="Bacteria"/>
</dbReference>
<dbReference type="Gene3D" id="2.170.220.10">
    <property type="match status" value="1"/>
</dbReference>
<dbReference type="GO" id="GO:0006431">
    <property type="term" value="P:methionyl-tRNA aminoacylation"/>
    <property type="evidence" value="ECO:0007669"/>
    <property type="project" value="InterPro"/>
</dbReference>
<dbReference type="GO" id="GO:0005524">
    <property type="term" value="F:ATP binding"/>
    <property type="evidence" value="ECO:0007669"/>
    <property type="project" value="UniProtKB-KW"/>
</dbReference>
<dbReference type="PANTHER" id="PTHR43326">
    <property type="entry name" value="METHIONYL-TRNA SYNTHETASE"/>
    <property type="match status" value="1"/>
</dbReference>
<keyword evidence="5 10" id="KW-0547">Nucleotide-binding</keyword>
<dbReference type="Pfam" id="PF09334">
    <property type="entry name" value="tRNA-synt_1g"/>
    <property type="match status" value="2"/>
</dbReference>
<dbReference type="Gene3D" id="3.40.50.620">
    <property type="entry name" value="HUPs"/>
    <property type="match status" value="1"/>
</dbReference>
<dbReference type="AlphaFoldDB" id="B3DWZ6"/>
<dbReference type="EMBL" id="CP000975">
    <property type="protein sequence ID" value="ACD82136.1"/>
    <property type="molecule type" value="Genomic_DNA"/>
</dbReference>
<dbReference type="FunFam" id="2.170.220.10:FF:000003">
    <property type="entry name" value="Methionine--tRNA ligase"/>
    <property type="match status" value="1"/>
</dbReference>
<evidence type="ECO:0000256" key="7">
    <source>
        <dbReference type="ARBA" id="ARBA00022917"/>
    </source>
</evidence>
<keyword evidence="7 10" id="KW-0648">Protein biosynthesis</keyword>
<dbReference type="InterPro" id="IPR023457">
    <property type="entry name" value="Met-tRNA_synth_2"/>
</dbReference>
<dbReference type="NCBIfam" id="TIGR00398">
    <property type="entry name" value="metG"/>
    <property type="match status" value="1"/>
</dbReference>
<dbReference type="Pfam" id="PF19303">
    <property type="entry name" value="Anticodon_3"/>
    <property type="match status" value="1"/>
</dbReference>
<dbReference type="InterPro" id="IPR014758">
    <property type="entry name" value="Met-tRNA_synth"/>
</dbReference>
<evidence type="ECO:0000256" key="4">
    <source>
        <dbReference type="ARBA" id="ARBA00022598"/>
    </source>
</evidence>
<name>B3DWZ6_METI4</name>
<dbReference type="HOGENOM" id="CLU_009710_9_2_0"/>
<sequence>MEVKKFCDIQAEKFLQLWEKLQIHYDAFARTTQPSHVQYVRHALQKLADKGLIYFKEHEGYYSLRQEQFVTEKDLVDGKWPEIYGEVIKTKEPNYFFRLSAFSEWLKSYVRDNENWFIPQSKRKELLGALERPLADLCISRPVSRLSWGIPLPFDENYVTYVWFDALLNYVSFARKEGDNQGWWPAQLHVIGKDIFIPAHAIYWPIILKALELEQPRHFLIHGWWMNKGAKMSKSLGNFIDPLPYLEIFGADALRYYLLREMAFGQDADFADDKIWARYNSDLCNDLGNLVQRITVMIHKYRSGVIPSCSETMMEENEKELLDRDLFEKYCLSFEKYDIAQALQEIWQHIKKLNRYIENNAPWSLAKNSKQSQRLDCILLASSICLKRYALLIDPVMPQTANKILSLLNIETQPWKLDDLFFAMDLAGKEISAPSPLFPRKVSS</sequence>
<dbReference type="InterPro" id="IPR033911">
    <property type="entry name" value="MetRS_core"/>
</dbReference>
<dbReference type="PANTHER" id="PTHR43326:SF1">
    <property type="entry name" value="METHIONINE--TRNA LIGASE, MITOCHONDRIAL"/>
    <property type="match status" value="1"/>
</dbReference>
<evidence type="ECO:0000256" key="2">
    <source>
        <dbReference type="ARBA" id="ARBA00012838"/>
    </source>
</evidence>
<organism evidence="13 14">
    <name type="scientific">Methylacidiphilum infernorum (isolate V4)</name>
    <name type="common">Methylokorus infernorum (strain V4)</name>
    <dbReference type="NCBI Taxonomy" id="481448"/>
    <lineage>
        <taxon>Bacteria</taxon>
        <taxon>Pseudomonadati</taxon>
        <taxon>Verrucomicrobiota</taxon>
        <taxon>Methylacidiphilae</taxon>
        <taxon>Methylacidiphilales</taxon>
        <taxon>Methylacidiphilaceae</taxon>
        <taxon>Methylacidiphilum (ex Ratnadevi et al. 2023)</taxon>
    </lineage>
</organism>
<dbReference type="SUPFAM" id="SSF47323">
    <property type="entry name" value="Anticodon-binding domain of a subclass of class I aminoacyl-tRNA synthetases"/>
    <property type="match status" value="1"/>
</dbReference>
<evidence type="ECO:0000256" key="6">
    <source>
        <dbReference type="ARBA" id="ARBA00022840"/>
    </source>
</evidence>
<dbReference type="EC" id="6.1.1.10" evidence="2"/>
<feature type="domain" description="Methionyl/Leucyl tRNA synthetase" evidence="11">
    <location>
        <begin position="90"/>
        <end position="294"/>
    </location>
</feature>
<evidence type="ECO:0000256" key="3">
    <source>
        <dbReference type="ARBA" id="ARBA00018753"/>
    </source>
</evidence>
<feature type="domain" description="Methionyl-tRNA synthetase anticodon-binding" evidence="12">
    <location>
        <begin position="325"/>
        <end position="439"/>
    </location>
</feature>
<dbReference type="KEGG" id="min:Minf_0076"/>